<protein>
    <submittedName>
        <fullName evidence="1">Uncharacterized protein</fullName>
    </submittedName>
</protein>
<dbReference type="EMBL" id="JBJJXI010000155">
    <property type="protein sequence ID" value="KAL3385521.1"/>
    <property type="molecule type" value="Genomic_DNA"/>
</dbReference>
<accession>A0ABD2VXR2</accession>
<reference evidence="1 2" key="1">
    <citation type="journal article" date="2024" name="bioRxiv">
        <title>A reference genome for Trichogramma kaykai: A tiny desert-dwelling parasitoid wasp with competing sex-ratio distorters.</title>
        <authorList>
            <person name="Culotta J."/>
            <person name="Lindsey A.R."/>
        </authorList>
    </citation>
    <scope>NUCLEOTIDE SEQUENCE [LARGE SCALE GENOMIC DNA]</scope>
    <source>
        <strain evidence="1 2">KSX58</strain>
    </source>
</reference>
<keyword evidence="2" id="KW-1185">Reference proteome</keyword>
<proteinExistence type="predicted"/>
<comment type="caution">
    <text evidence="1">The sequence shown here is derived from an EMBL/GenBank/DDBJ whole genome shotgun (WGS) entry which is preliminary data.</text>
</comment>
<dbReference type="AlphaFoldDB" id="A0ABD2VXR2"/>
<organism evidence="1 2">
    <name type="scientific">Trichogramma kaykai</name>
    <dbReference type="NCBI Taxonomy" id="54128"/>
    <lineage>
        <taxon>Eukaryota</taxon>
        <taxon>Metazoa</taxon>
        <taxon>Ecdysozoa</taxon>
        <taxon>Arthropoda</taxon>
        <taxon>Hexapoda</taxon>
        <taxon>Insecta</taxon>
        <taxon>Pterygota</taxon>
        <taxon>Neoptera</taxon>
        <taxon>Endopterygota</taxon>
        <taxon>Hymenoptera</taxon>
        <taxon>Apocrita</taxon>
        <taxon>Proctotrupomorpha</taxon>
        <taxon>Chalcidoidea</taxon>
        <taxon>Trichogrammatidae</taxon>
        <taxon>Trichogramma</taxon>
    </lineage>
</organism>
<gene>
    <name evidence="1" type="ORF">TKK_018891</name>
</gene>
<evidence type="ECO:0000313" key="2">
    <source>
        <dbReference type="Proteomes" id="UP001627154"/>
    </source>
</evidence>
<sequence length="90" mass="10186">MILSRILPAVSNIHSGQYDDGSAAGLPGFSIRTSLCRFQRAGKRPLPETRRTYTSTLNSTFSHADTTFFWRRATWRPSRKLAKVKSGERL</sequence>
<name>A0ABD2VXR2_9HYME</name>
<evidence type="ECO:0000313" key="1">
    <source>
        <dbReference type="EMBL" id="KAL3385521.1"/>
    </source>
</evidence>
<dbReference type="Proteomes" id="UP001627154">
    <property type="component" value="Unassembled WGS sequence"/>
</dbReference>